<dbReference type="Proteomes" id="UP000887565">
    <property type="component" value="Unplaced"/>
</dbReference>
<evidence type="ECO:0000256" key="1">
    <source>
        <dbReference type="ARBA" id="ARBA00004651"/>
    </source>
</evidence>
<dbReference type="GO" id="GO:0005886">
    <property type="term" value="C:plasma membrane"/>
    <property type="evidence" value="ECO:0007669"/>
    <property type="project" value="UniProtKB-SubCell"/>
</dbReference>
<feature type="region of interest" description="Disordered" evidence="9">
    <location>
        <begin position="1"/>
        <end position="21"/>
    </location>
</feature>
<evidence type="ECO:0000313" key="13">
    <source>
        <dbReference type="WBParaSite" id="nRc.2.0.1.t02887-RA"/>
    </source>
</evidence>
<evidence type="ECO:0000256" key="4">
    <source>
        <dbReference type="ARBA" id="ARBA00022989"/>
    </source>
</evidence>
<name>A0A915HNG0_ROMCU</name>
<evidence type="ECO:0000256" key="2">
    <source>
        <dbReference type="ARBA" id="ARBA00022475"/>
    </source>
</evidence>
<evidence type="ECO:0000256" key="8">
    <source>
        <dbReference type="ARBA" id="ARBA00023224"/>
    </source>
</evidence>
<accession>A0A915HNG0</accession>
<keyword evidence="6 10" id="KW-0472">Membrane</keyword>
<keyword evidence="12" id="KW-1185">Reference proteome</keyword>
<evidence type="ECO:0000259" key="11">
    <source>
        <dbReference type="PROSITE" id="PS50262"/>
    </source>
</evidence>
<keyword evidence="3 10" id="KW-0812">Transmembrane</keyword>
<dbReference type="PROSITE" id="PS50262">
    <property type="entry name" value="G_PROTEIN_RECEP_F1_2"/>
    <property type="match status" value="1"/>
</dbReference>
<dbReference type="PRINTS" id="PR00237">
    <property type="entry name" value="GPCRRHODOPSN"/>
</dbReference>
<sequence>MSKEKIQAGKSAKKSKDDWRNYRESWQSCLSDDDRDRLNQIELARLKKAAGGNAVVGSGRPTPDDEDSNNTVKQEVMSSNEEESSSAADNNRRIGWLSGLFANPTWLLTRRRKVTKAEKRARKAFRTITVIVGTFAMFWSPYYIVATVYGFCAWCVPPALFFTSYYLCYLNSSMNPFAYAFANRLFRKTFIRILRGDWRNT</sequence>
<evidence type="ECO:0000256" key="3">
    <source>
        <dbReference type="ARBA" id="ARBA00022692"/>
    </source>
</evidence>
<dbReference type="InterPro" id="IPR017452">
    <property type="entry name" value="GPCR_Rhodpsn_7TM"/>
</dbReference>
<evidence type="ECO:0000256" key="5">
    <source>
        <dbReference type="ARBA" id="ARBA00023040"/>
    </source>
</evidence>
<keyword evidence="8" id="KW-0807">Transducer</keyword>
<dbReference type="WBParaSite" id="nRc.2.0.1.t02887-RA">
    <property type="protein sequence ID" value="nRc.2.0.1.t02887-RA"/>
    <property type="gene ID" value="nRc.2.0.1.g02887"/>
</dbReference>
<organism evidence="12 13">
    <name type="scientific">Romanomermis culicivorax</name>
    <name type="common">Nematode worm</name>
    <dbReference type="NCBI Taxonomy" id="13658"/>
    <lineage>
        <taxon>Eukaryota</taxon>
        <taxon>Metazoa</taxon>
        <taxon>Ecdysozoa</taxon>
        <taxon>Nematoda</taxon>
        <taxon>Enoplea</taxon>
        <taxon>Dorylaimia</taxon>
        <taxon>Mermithida</taxon>
        <taxon>Mermithoidea</taxon>
        <taxon>Mermithidae</taxon>
        <taxon>Romanomermis</taxon>
    </lineage>
</organism>
<dbReference type="GO" id="GO:0004930">
    <property type="term" value="F:G protein-coupled receptor activity"/>
    <property type="evidence" value="ECO:0007669"/>
    <property type="project" value="UniProtKB-KW"/>
</dbReference>
<feature type="transmembrane region" description="Helical" evidence="10">
    <location>
        <begin position="124"/>
        <end position="142"/>
    </location>
</feature>
<keyword evidence="2" id="KW-1003">Cell membrane</keyword>
<evidence type="ECO:0000256" key="10">
    <source>
        <dbReference type="SAM" id="Phobius"/>
    </source>
</evidence>
<evidence type="ECO:0000256" key="9">
    <source>
        <dbReference type="SAM" id="MobiDB-lite"/>
    </source>
</evidence>
<reference evidence="13" key="1">
    <citation type="submission" date="2022-11" db="UniProtKB">
        <authorList>
            <consortium name="WormBaseParasite"/>
        </authorList>
    </citation>
    <scope>IDENTIFICATION</scope>
</reference>
<keyword evidence="7" id="KW-0675">Receptor</keyword>
<dbReference type="GO" id="GO:0071880">
    <property type="term" value="P:adenylate cyclase-activating adrenergic receptor signaling pathway"/>
    <property type="evidence" value="ECO:0007669"/>
    <property type="project" value="TreeGrafter"/>
</dbReference>
<keyword evidence="4 10" id="KW-1133">Transmembrane helix</keyword>
<dbReference type="GO" id="GO:0043410">
    <property type="term" value="P:positive regulation of MAPK cascade"/>
    <property type="evidence" value="ECO:0007669"/>
    <property type="project" value="TreeGrafter"/>
</dbReference>
<protein>
    <submittedName>
        <fullName evidence="13">G-protein coupled receptors family 1 profile domain-containing protein</fullName>
    </submittedName>
</protein>
<dbReference type="Pfam" id="PF00001">
    <property type="entry name" value="7tm_1"/>
    <property type="match status" value="1"/>
</dbReference>
<dbReference type="Gene3D" id="1.20.1070.10">
    <property type="entry name" value="Rhodopsin 7-helix transmembrane proteins"/>
    <property type="match status" value="1"/>
</dbReference>
<dbReference type="AlphaFoldDB" id="A0A915HNG0"/>
<dbReference type="PANTHER" id="PTHR24248:SF185">
    <property type="entry name" value="DOPAMINE RECEPTOR 2"/>
    <property type="match status" value="1"/>
</dbReference>
<feature type="region of interest" description="Disordered" evidence="9">
    <location>
        <begin position="50"/>
        <end position="89"/>
    </location>
</feature>
<dbReference type="InterPro" id="IPR000276">
    <property type="entry name" value="GPCR_Rhodpsn"/>
</dbReference>
<keyword evidence="5" id="KW-0297">G-protein coupled receptor</keyword>
<dbReference type="PANTHER" id="PTHR24248">
    <property type="entry name" value="ADRENERGIC RECEPTOR-RELATED G-PROTEIN COUPLED RECEPTOR"/>
    <property type="match status" value="1"/>
</dbReference>
<proteinExistence type="predicted"/>
<evidence type="ECO:0000313" key="12">
    <source>
        <dbReference type="Proteomes" id="UP000887565"/>
    </source>
</evidence>
<comment type="subcellular location">
    <subcellularLocation>
        <location evidence="1">Cell membrane</location>
        <topology evidence="1">Multi-pass membrane protein</topology>
    </subcellularLocation>
</comment>
<dbReference type="SUPFAM" id="SSF81321">
    <property type="entry name" value="Family A G protein-coupled receptor-like"/>
    <property type="match status" value="1"/>
</dbReference>
<feature type="domain" description="G-protein coupled receptors family 1 profile" evidence="11">
    <location>
        <begin position="107"/>
        <end position="179"/>
    </location>
</feature>
<evidence type="ECO:0000256" key="6">
    <source>
        <dbReference type="ARBA" id="ARBA00023136"/>
    </source>
</evidence>
<evidence type="ECO:0000256" key="7">
    <source>
        <dbReference type="ARBA" id="ARBA00023170"/>
    </source>
</evidence>